<dbReference type="GO" id="GO:0016887">
    <property type="term" value="F:ATP hydrolysis activity"/>
    <property type="evidence" value="ECO:0007669"/>
    <property type="project" value="TreeGrafter"/>
</dbReference>
<evidence type="ECO:0000256" key="2">
    <source>
        <dbReference type="ARBA" id="ARBA00022741"/>
    </source>
</evidence>
<dbReference type="GO" id="GO:0005886">
    <property type="term" value="C:plasma membrane"/>
    <property type="evidence" value="ECO:0007669"/>
    <property type="project" value="TreeGrafter"/>
</dbReference>
<comment type="similarity">
    <text evidence="1">Belongs to the GSP E family.</text>
</comment>
<evidence type="ECO:0000256" key="1">
    <source>
        <dbReference type="ARBA" id="ARBA00006611"/>
    </source>
</evidence>
<dbReference type="PANTHER" id="PTHR30258:SF3">
    <property type="entry name" value="SLL1921 PROTEIN"/>
    <property type="match status" value="1"/>
</dbReference>
<dbReference type="SUPFAM" id="SSF52540">
    <property type="entry name" value="P-loop containing nucleoside triphosphate hydrolases"/>
    <property type="match status" value="1"/>
</dbReference>
<comment type="caution">
    <text evidence="5">The sequence shown here is derived from an EMBL/GenBank/DDBJ whole genome shotgun (WGS) entry which is preliminary data.</text>
</comment>
<evidence type="ECO:0000313" key="5">
    <source>
        <dbReference type="EMBL" id="HHO74173.1"/>
    </source>
</evidence>
<dbReference type="AlphaFoldDB" id="A0A7C5X172"/>
<dbReference type="Gene3D" id="3.30.450.90">
    <property type="match status" value="1"/>
</dbReference>
<feature type="domain" description="Bacterial type II secretion system protein E" evidence="4">
    <location>
        <begin position="148"/>
        <end position="432"/>
    </location>
</feature>
<evidence type="ECO:0000259" key="4">
    <source>
        <dbReference type="Pfam" id="PF00437"/>
    </source>
</evidence>
<accession>A0A7C5X172</accession>
<dbReference type="Gene3D" id="3.40.50.300">
    <property type="entry name" value="P-loop containing nucleotide triphosphate hydrolases"/>
    <property type="match status" value="1"/>
</dbReference>
<keyword evidence="3" id="KW-0067">ATP-binding</keyword>
<organism evidence="5">
    <name type="scientific">Thermocrinis ruber</name>
    <dbReference type="NCBI Taxonomy" id="75906"/>
    <lineage>
        <taxon>Bacteria</taxon>
        <taxon>Pseudomonadati</taxon>
        <taxon>Aquificota</taxon>
        <taxon>Aquificia</taxon>
        <taxon>Aquificales</taxon>
        <taxon>Aquificaceae</taxon>
        <taxon>Thermocrinis</taxon>
    </lineage>
</organism>
<dbReference type="InterPro" id="IPR001482">
    <property type="entry name" value="T2SS/T4SS_dom"/>
</dbReference>
<sequence>MKVLDLILRLRKNREDEESAVPVMRVQQSLYEKPRRVIELLFGPEQADSIIDEIIKSGKDRYSYLTMERGVKEERLVQVYSEVYGNQYVLSLEGDDYFVDRDGYLVDRRTGFKYHYLPMDKDVILVPKSVYMRKVNESGYEEGAVGEGDLWKVFMDTVRRALAGAVNDILIEGQGSVYKVFYKLLGGGKVSVLTLTAKEGQQLVQMLKNRASEYSEVMANVDDRPQSGRIEIGELGVELRLEFQPAVEGESVAVRIFNIAGYFNKRLEELGYEKEFIEKVRRLAIRKNGLILVSGSTGQGKSTLIKSMLLEANPEKRRIILLEDPVEMKVKGTIQMPIGKFSFADGVRSCMRAVPDIIVVGETRDGETAKNTIDAAMSGHLTYTTIHANDCVGAIERFILKAIETGEMSAEDVRFNMSSTLLISVNQVLVRLVNGKLKPVVEYLIPDHEERILIREGRFEELRERLKERGMTLNQQIEKLYREGLITEEQYLSYSGVQ</sequence>
<dbReference type="EMBL" id="DSAC01000070">
    <property type="protein sequence ID" value="HHO74173.1"/>
    <property type="molecule type" value="Genomic_DNA"/>
</dbReference>
<dbReference type="Pfam" id="PF00437">
    <property type="entry name" value="T2SSE"/>
    <property type="match status" value="1"/>
</dbReference>
<proteinExistence type="inferred from homology"/>
<evidence type="ECO:0000256" key="3">
    <source>
        <dbReference type="ARBA" id="ARBA00022840"/>
    </source>
</evidence>
<keyword evidence="2" id="KW-0547">Nucleotide-binding</keyword>
<dbReference type="GO" id="GO:0005524">
    <property type="term" value="F:ATP binding"/>
    <property type="evidence" value="ECO:0007669"/>
    <property type="project" value="UniProtKB-KW"/>
</dbReference>
<protein>
    <recommendedName>
        <fullName evidence="4">Bacterial type II secretion system protein E domain-containing protein</fullName>
    </recommendedName>
</protein>
<dbReference type="InterPro" id="IPR027417">
    <property type="entry name" value="P-loop_NTPase"/>
</dbReference>
<reference evidence="5" key="1">
    <citation type="journal article" date="2020" name="mSystems">
        <title>Genome- and Community-Level Interaction Insights into Carbon Utilization and Element Cycling Functions of Hydrothermarchaeota in Hydrothermal Sediment.</title>
        <authorList>
            <person name="Zhou Z."/>
            <person name="Liu Y."/>
            <person name="Xu W."/>
            <person name="Pan J."/>
            <person name="Luo Z.H."/>
            <person name="Li M."/>
        </authorList>
    </citation>
    <scope>NUCLEOTIDE SEQUENCE [LARGE SCALE GENOMIC DNA]</scope>
    <source>
        <strain evidence="5">SpSt-114</strain>
    </source>
</reference>
<name>A0A7C5X172_9AQUI</name>
<gene>
    <name evidence="5" type="ORF">ENN04_05970</name>
</gene>
<dbReference type="PANTHER" id="PTHR30258">
    <property type="entry name" value="TYPE II SECRETION SYSTEM PROTEIN GSPE-RELATED"/>
    <property type="match status" value="1"/>
</dbReference>